<dbReference type="Pfam" id="PF14690">
    <property type="entry name" value="Zn_ribbon_ISL3"/>
    <property type="match status" value="1"/>
</dbReference>
<dbReference type="PANTHER" id="PTHR33498:SF1">
    <property type="entry name" value="TRANSPOSASE FOR INSERTION SEQUENCE ELEMENT IS1557"/>
    <property type="match status" value="1"/>
</dbReference>
<protein>
    <submittedName>
        <fullName evidence="2">ISL3 family transposase</fullName>
    </submittedName>
</protein>
<dbReference type="InterPro" id="IPR047951">
    <property type="entry name" value="Transpos_ISL3"/>
</dbReference>
<dbReference type="EMBL" id="JBITYG010000001">
    <property type="protein sequence ID" value="MFI9099978.1"/>
    <property type="molecule type" value="Genomic_DNA"/>
</dbReference>
<dbReference type="Proteomes" id="UP001614394">
    <property type="component" value="Unassembled WGS sequence"/>
</dbReference>
<feature type="domain" description="HTH IS21-type" evidence="1">
    <location>
        <begin position="272"/>
        <end position="336"/>
    </location>
</feature>
<reference evidence="2 3" key="1">
    <citation type="submission" date="2024-10" db="EMBL/GenBank/DDBJ databases">
        <title>The Natural Products Discovery Center: Release of the First 8490 Sequenced Strains for Exploring Actinobacteria Biosynthetic Diversity.</title>
        <authorList>
            <person name="Kalkreuter E."/>
            <person name="Kautsar S.A."/>
            <person name="Yang D."/>
            <person name="Bader C.D."/>
            <person name="Teijaro C.N."/>
            <person name="Fluegel L."/>
            <person name="Davis C.M."/>
            <person name="Simpson J.R."/>
            <person name="Lauterbach L."/>
            <person name="Steele A.D."/>
            <person name="Gui C."/>
            <person name="Meng S."/>
            <person name="Li G."/>
            <person name="Viehrig K."/>
            <person name="Ye F."/>
            <person name="Su P."/>
            <person name="Kiefer A.F."/>
            <person name="Nichols A."/>
            <person name="Cepeda A.J."/>
            <person name="Yan W."/>
            <person name="Fan B."/>
            <person name="Jiang Y."/>
            <person name="Adhikari A."/>
            <person name="Zheng C.-J."/>
            <person name="Schuster L."/>
            <person name="Cowan T.M."/>
            <person name="Smanski M.J."/>
            <person name="Chevrette M.G."/>
            <person name="De Carvalho L.P.S."/>
            <person name="Shen B."/>
        </authorList>
    </citation>
    <scope>NUCLEOTIDE SEQUENCE [LARGE SCALE GENOMIC DNA]</scope>
    <source>
        <strain evidence="2 3">NPDC053399</strain>
    </source>
</reference>
<dbReference type="InterPro" id="IPR002560">
    <property type="entry name" value="Transposase_DDE"/>
</dbReference>
<gene>
    <name evidence="2" type="ORF">ACIGXA_05605</name>
</gene>
<keyword evidence="3" id="KW-1185">Reference proteome</keyword>
<name>A0ABW8C1K5_9ACTN</name>
<comment type="caution">
    <text evidence="2">The sequence shown here is derived from an EMBL/GenBank/DDBJ whole genome shotgun (WGS) entry which is preliminary data.</text>
</comment>
<accession>A0ABW8C1K5</accession>
<dbReference type="RefSeq" id="WP_399644649.1">
    <property type="nucleotide sequence ID" value="NZ_JBITYG010000001.1"/>
</dbReference>
<dbReference type="InterPro" id="IPR029261">
    <property type="entry name" value="Transposase_Znf"/>
</dbReference>
<evidence type="ECO:0000313" key="2">
    <source>
        <dbReference type="EMBL" id="MFI9099978.1"/>
    </source>
</evidence>
<sequence length="513" mass="57702">MWIDLHARQPTVTCPSCGVTASRVHSTYIRRLADRPLGGRRVLLRLRIRRFFCDNGLCSRRTVAEQVPSLTTRYRRRTTALARMVQAIGLAVGGRAGARLAGYLPVKTSRDVILRELRRLPDPPSAQVTVLGIDEFAFRRGATYGTVLIDVETRRPIDLLPDRTADTVASWLADHPEIKVICRDRCSTFSQAAAHAAPDAIEVADRWHLLHSLARAVERTAHQHRACLRKDAETSDLDQPQEPSDPASLAALITLPEPDDPPGAQLLARVRQWHTEIHQLRERGWTISAIARHLGRDRKTVRHYLTTEFDQILASARERRPNGHINRFKPYLQQRFRCGATNAAALFREIQERGYRGSRVVVTKYIATLRAGTAAPEPARPIPSPRRITTWIMRHPDTLTDSQRDQLDAILAACPDLATARDLAHEFSAIARERRGQDLTHWMARALDQGPQPVQGFAAFLRNDWDAVVNGLTLHWSSGAVEGQVTRIKLIKRRSYGRASFALLRTLVLAQPP</sequence>
<proteinExistence type="predicted"/>
<dbReference type="PROSITE" id="PS50531">
    <property type="entry name" value="HTH_IS21"/>
    <property type="match status" value="1"/>
</dbReference>
<organism evidence="2 3">
    <name type="scientific">Streptomyces fildesensis</name>
    <dbReference type="NCBI Taxonomy" id="375757"/>
    <lineage>
        <taxon>Bacteria</taxon>
        <taxon>Bacillati</taxon>
        <taxon>Actinomycetota</taxon>
        <taxon>Actinomycetes</taxon>
        <taxon>Kitasatosporales</taxon>
        <taxon>Streptomycetaceae</taxon>
        <taxon>Streptomyces</taxon>
    </lineage>
</organism>
<dbReference type="Gene3D" id="1.10.10.60">
    <property type="entry name" value="Homeodomain-like"/>
    <property type="match status" value="1"/>
</dbReference>
<dbReference type="InterPro" id="IPR017894">
    <property type="entry name" value="HTH_IS21_transposase_type"/>
</dbReference>
<dbReference type="Pfam" id="PF01610">
    <property type="entry name" value="DDE_Tnp_ISL3"/>
    <property type="match status" value="2"/>
</dbReference>
<evidence type="ECO:0000313" key="3">
    <source>
        <dbReference type="Proteomes" id="UP001614394"/>
    </source>
</evidence>
<dbReference type="PANTHER" id="PTHR33498">
    <property type="entry name" value="TRANSPOSASE FOR INSERTION SEQUENCE ELEMENT IS1557"/>
    <property type="match status" value="1"/>
</dbReference>
<dbReference type="NCBIfam" id="NF033550">
    <property type="entry name" value="transpos_ISL3"/>
    <property type="match status" value="1"/>
</dbReference>
<evidence type="ECO:0000259" key="1">
    <source>
        <dbReference type="PROSITE" id="PS50531"/>
    </source>
</evidence>